<organism evidence="4 5">
    <name type="scientific">Porites evermanni</name>
    <dbReference type="NCBI Taxonomy" id="104178"/>
    <lineage>
        <taxon>Eukaryota</taxon>
        <taxon>Metazoa</taxon>
        <taxon>Cnidaria</taxon>
        <taxon>Anthozoa</taxon>
        <taxon>Hexacorallia</taxon>
        <taxon>Scleractinia</taxon>
        <taxon>Fungiina</taxon>
        <taxon>Poritidae</taxon>
        <taxon>Porites</taxon>
    </lineage>
</organism>
<reference evidence="4 5" key="1">
    <citation type="submission" date="2022-05" db="EMBL/GenBank/DDBJ databases">
        <authorList>
            <consortium name="Genoscope - CEA"/>
            <person name="William W."/>
        </authorList>
    </citation>
    <scope>NUCLEOTIDE SEQUENCE [LARGE SCALE GENOMIC DNA]</scope>
</reference>
<comment type="caution">
    <text evidence="4">The sequence shown here is derived from an EMBL/GenBank/DDBJ whole genome shotgun (WGS) entry which is preliminary data.</text>
</comment>
<dbReference type="SUPFAM" id="SSF47823">
    <property type="entry name" value="lambda integrase-like, N-terminal domain"/>
    <property type="match status" value="1"/>
</dbReference>
<proteinExistence type="predicted"/>
<dbReference type="PANTHER" id="PTHR33050:SF7">
    <property type="entry name" value="RIBONUCLEASE H"/>
    <property type="match status" value="1"/>
</dbReference>
<keyword evidence="5" id="KW-1185">Reference proteome</keyword>
<keyword evidence="3" id="KW-1133">Transmembrane helix</keyword>
<keyword evidence="1" id="KW-0238">DNA-binding</keyword>
<evidence type="ECO:0000256" key="1">
    <source>
        <dbReference type="ARBA" id="ARBA00023125"/>
    </source>
</evidence>
<dbReference type="InterPro" id="IPR013762">
    <property type="entry name" value="Integrase-like_cat_sf"/>
</dbReference>
<keyword evidence="3" id="KW-0472">Membrane</keyword>
<name>A0ABN8QE21_9CNID</name>
<evidence type="ECO:0000256" key="2">
    <source>
        <dbReference type="ARBA" id="ARBA00023172"/>
    </source>
</evidence>
<evidence type="ECO:0000313" key="4">
    <source>
        <dbReference type="EMBL" id="CAH3162595.1"/>
    </source>
</evidence>
<keyword evidence="2" id="KW-0233">DNA recombination</keyword>
<accession>A0ABN8QE21</accession>
<sequence>MLFIIPEKKIVKLKSVLTGLINEFPNLRVRDVARVSGFVISLSVALGPIARLFTRQMYFFIQLRHSWDDVLVATEGVLHELKFWLMHVEAFNGYPINRPLSSTVVLTCDASESGYGAHISFGGERSVSFQAQWIPRGDNELADYLSRIVDPDDWMLHPDLFKLITFKWGPFDVDRMACSYNTHLPHVFQAGLWSQRFQPLPNKLKGLADSLPAFVLCSKATSSNVKYKNAWLNWKKWEKDNVGYNQFPVSPFLFCLYLREKVESCNSPAPIEAAFYAVRWAHEIAGASSPTECSLVKQVLEASKRLLGKPVQGKQSVDVDLVTKVAEKFNTPQASISNLRICFIFIIAFAGLMRCDEVIRINRSHISIFSDHMSIFCPKRKNDQRSQGHFFYFARSGKITCPVSITEKMLSKLPDNPVQPLVCRLSSKGTALQHSISYSRVR</sequence>
<evidence type="ECO:0000313" key="5">
    <source>
        <dbReference type="Proteomes" id="UP001159427"/>
    </source>
</evidence>
<dbReference type="PANTHER" id="PTHR33050">
    <property type="entry name" value="REVERSE TRANSCRIPTASE DOMAIN-CONTAINING PROTEIN"/>
    <property type="match status" value="1"/>
</dbReference>
<feature type="non-terminal residue" evidence="4">
    <location>
        <position position="442"/>
    </location>
</feature>
<dbReference type="InterPro" id="IPR010998">
    <property type="entry name" value="Integrase_recombinase_N"/>
</dbReference>
<dbReference type="SUPFAM" id="SSF56349">
    <property type="entry name" value="DNA breaking-rejoining enzymes"/>
    <property type="match status" value="1"/>
</dbReference>
<protein>
    <submittedName>
        <fullName evidence="4">Uncharacterized protein</fullName>
    </submittedName>
</protein>
<dbReference type="InterPro" id="IPR011010">
    <property type="entry name" value="DNA_brk_join_enz"/>
</dbReference>
<evidence type="ECO:0000256" key="3">
    <source>
        <dbReference type="SAM" id="Phobius"/>
    </source>
</evidence>
<gene>
    <name evidence="4" type="ORF">PEVE_00004302</name>
</gene>
<dbReference type="Proteomes" id="UP001159427">
    <property type="component" value="Unassembled WGS sequence"/>
</dbReference>
<dbReference type="InterPro" id="IPR052055">
    <property type="entry name" value="Hepadnavirus_pol/RT"/>
</dbReference>
<feature type="transmembrane region" description="Helical" evidence="3">
    <location>
        <begin position="35"/>
        <end position="54"/>
    </location>
</feature>
<keyword evidence="3" id="KW-0812">Transmembrane</keyword>
<dbReference type="EMBL" id="CALNXI010001267">
    <property type="protein sequence ID" value="CAH3162595.1"/>
    <property type="molecule type" value="Genomic_DNA"/>
</dbReference>
<dbReference type="Gene3D" id="1.10.150.130">
    <property type="match status" value="1"/>
</dbReference>
<dbReference type="Gene3D" id="1.10.443.10">
    <property type="entry name" value="Intergrase catalytic core"/>
    <property type="match status" value="1"/>
</dbReference>